<proteinExistence type="predicted"/>
<reference evidence="1" key="1">
    <citation type="journal article" date="2014" name="Front. Microbiol.">
        <title>High frequency of phylogenetically diverse reductive dehalogenase-homologous genes in deep subseafloor sedimentary metagenomes.</title>
        <authorList>
            <person name="Kawai M."/>
            <person name="Futagami T."/>
            <person name="Toyoda A."/>
            <person name="Takaki Y."/>
            <person name="Nishi S."/>
            <person name="Hori S."/>
            <person name="Arai W."/>
            <person name="Tsubouchi T."/>
            <person name="Morono Y."/>
            <person name="Uchiyama I."/>
            <person name="Ito T."/>
            <person name="Fujiyama A."/>
            <person name="Inagaki F."/>
            <person name="Takami H."/>
        </authorList>
    </citation>
    <scope>NUCLEOTIDE SEQUENCE</scope>
    <source>
        <strain evidence="1">Expedition CK06-06</strain>
    </source>
</reference>
<name>X1AEL3_9ZZZZ</name>
<accession>X1AEL3</accession>
<protein>
    <submittedName>
        <fullName evidence="1">Uncharacterized protein</fullName>
    </submittedName>
</protein>
<evidence type="ECO:0000313" key="1">
    <source>
        <dbReference type="EMBL" id="GAG58456.1"/>
    </source>
</evidence>
<dbReference type="AlphaFoldDB" id="X1AEL3"/>
<comment type="caution">
    <text evidence="1">The sequence shown here is derived from an EMBL/GenBank/DDBJ whole genome shotgun (WGS) entry which is preliminary data.</text>
</comment>
<sequence>MKFQKRGWEANVEKKKYLKLYPEEGGNWAIIEFSPHNLWDGNISEMEDGDKMIIEVVEMTNDEIQALPEFEGW</sequence>
<dbReference type="EMBL" id="BART01006142">
    <property type="protein sequence ID" value="GAG58456.1"/>
    <property type="molecule type" value="Genomic_DNA"/>
</dbReference>
<organism evidence="1">
    <name type="scientific">marine sediment metagenome</name>
    <dbReference type="NCBI Taxonomy" id="412755"/>
    <lineage>
        <taxon>unclassified sequences</taxon>
        <taxon>metagenomes</taxon>
        <taxon>ecological metagenomes</taxon>
    </lineage>
</organism>
<gene>
    <name evidence="1" type="ORF">S01H4_13981</name>
</gene>